<evidence type="ECO:0000256" key="1">
    <source>
        <dbReference type="ARBA" id="ARBA00004370"/>
    </source>
</evidence>
<dbReference type="GO" id="GO:0016491">
    <property type="term" value="F:oxidoreductase activity"/>
    <property type="evidence" value="ECO:0007669"/>
    <property type="project" value="InterPro"/>
</dbReference>
<dbReference type="GO" id="GO:0016020">
    <property type="term" value="C:membrane"/>
    <property type="evidence" value="ECO:0007669"/>
    <property type="project" value="UniProtKB-SubCell"/>
</dbReference>
<dbReference type="InterPro" id="IPR050307">
    <property type="entry name" value="Sterol_Desaturase_Related"/>
</dbReference>
<accession>A0A2I2L4P4</accession>
<evidence type="ECO:0000256" key="5">
    <source>
        <dbReference type="SAM" id="Phobius"/>
    </source>
</evidence>
<proteinExistence type="predicted"/>
<evidence type="ECO:0000256" key="4">
    <source>
        <dbReference type="ARBA" id="ARBA00023136"/>
    </source>
</evidence>
<dbReference type="RefSeq" id="YP_009448796.1">
    <property type="nucleotide sequence ID" value="NC_036594.1"/>
</dbReference>
<dbReference type="GeneID" id="35382394"/>
<evidence type="ECO:0000256" key="2">
    <source>
        <dbReference type="ARBA" id="ARBA00022692"/>
    </source>
</evidence>
<dbReference type="Pfam" id="PF04116">
    <property type="entry name" value="FA_hydroxylase"/>
    <property type="match status" value="1"/>
</dbReference>
<keyword evidence="4 5" id="KW-0472">Membrane</keyword>
<evidence type="ECO:0000256" key="3">
    <source>
        <dbReference type="ARBA" id="ARBA00022989"/>
    </source>
</evidence>
<reference evidence="7" key="1">
    <citation type="submission" date="2017-08" db="EMBL/GenBank/DDBJ databases">
        <authorList>
            <consortium name="Urmite Genomes"/>
        </authorList>
    </citation>
    <scope>NUCLEOTIDE SEQUENCE [LARGE SCALE GENOMIC DNA]</scope>
    <source>
        <strain evidence="7">IHUMI-LCC2</strain>
    </source>
</reference>
<dbReference type="PANTHER" id="PTHR11863">
    <property type="entry name" value="STEROL DESATURASE"/>
    <property type="match status" value="1"/>
</dbReference>
<feature type="domain" description="Fatty acid hydroxylase" evidence="6">
    <location>
        <begin position="95"/>
        <end position="185"/>
    </location>
</feature>
<sequence length="189" mass="22737">MMFTYISAFLLHQVSYFFIYSTFLIADYIPFLHKYKIQKDIVNDISYTSKAYKKVIISHFTMELPMMLIFYKLTEILNFSYNVPNPYHVIYVCIISLFIEDFYFYLVHRLLHHHMLYKHIHKIHHEYTAPFGFAAEYAHPLETIMLGFGTVIGPLLLTTNYYTVLCWLVLRIYQTVEAHSGYDFRIYYI</sequence>
<evidence type="ECO:0000313" key="7">
    <source>
        <dbReference type="EMBL" id="SNW62494.1"/>
    </source>
</evidence>
<dbReference type="InterPro" id="IPR006694">
    <property type="entry name" value="Fatty_acid_hydroxylase"/>
</dbReference>
<dbReference type="Proteomes" id="UP000236316">
    <property type="component" value="Segment"/>
</dbReference>
<feature type="transmembrane region" description="Helical" evidence="5">
    <location>
        <begin position="86"/>
        <end position="106"/>
    </location>
</feature>
<evidence type="ECO:0000313" key="8">
    <source>
        <dbReference type="Proteomes" id="UP000236316"/>
    </source>
</evidence>
<dbReference type="EMBL" id="LT906555">
    <property type="protein sequence ID" value="SNW62494.1"/>
    <property type="molecule type" value="Genomic_DNA"/>
</dbReference>
<organism evidence="7">
    <name type="scientific">Orpheovirus IHUMI-LCC2</name>
    <dbReference type="NCBI Taxonomy" id="2023057"/>
    <lineage>
        <taxon>Viruses</taxon>
        <taxon>Varidnaviria</taxon>
        <taxon>Bamfordvirae</taxon>
        <taxon>Nucleocytoviricota</taxon>
        <taxon>Megaviricetes</taxon>
        <taxon>Pimascovirales</taxon>
        <taxon>Ocovirineae</taxon>
        <taxon>Orpheoviridae</taxon>
        <taxon>Alphaorpheovirus</taxon>
        <taxon>Alphaorpheovirus massiliense</taxon>
    </lineage>
</organism>
<feature type="transmembrane region" description="Helical" evidence="5">
    <location>
        <begin position="6"/>
        <end position="29"/>
    </location>
</feature>
<keyword evidence="8" id="KW-1185">Reference proteome</keyword>
<dbReference type="GO" id="GO:0008610">
    <property type="term" value="P:lipid biosynthetic process"/>
    <property type="evidence" value="ECO:0007669"/>
    <property type="project" value="InterPro"/>
</dbReference>
<dbReference type="OrthoDB" id="41275at10239"/>
<dbReference type="KEGG" id="vg:35382394"/>
<dbReference type="GO" id="GO:0005506">
    <property type="term" value="F:iron ion binding"/>
    <property type="evidence" value="ECO:0007669"/>
    <property type="project" value="InterPro"/>
</dbReference>
<gene>
    <name evidence="7" type="ORF">ORPV_590</name>
</gene>
<keyword evidence="2 5" id="KW-0812">Transmembrane</keyword>
<protein>
    <submittedName>
        <fullName evidence="7">Fatty acid hydroxylase (C-4 methyl sterol oxidase putative)</fullName>
    </submittedName>
</protein>
<keyword evidence="3 5" id="KW-1133">Transmembrane helix</keyword>
<name>A0A2I2L4P4_9VIRU</name>
<comment type="subcellular location">
    <subcellularLocation>
        <location evidence="1">Membrane</location>
    </subcellularLocation>
</comment>
<evidence type="ECO:0000259" key="6">
    <source>
        <dbReference type="Pfam" id="PF04116"/>
    </source>
</evidence>